<dbReference type="PANTHER" id="PTHR45778">
    <property type="entry name" value="PURPLE ACID PHOSPHATASE-RELATED"/>
    <property type="match status" value="1"/>
</dbReference>
<protein>
    <recommendedName>
        <fullName evidence="4">Purple acid phosphatase N-terminal domain-containing protein</fullName>
    </recommendedName>
</protein>
<keyword evidence="3" id="KW-1133">Transmembrane helix</keyword>
<proteinExistence type="predicted"/>
<dbReference type="EMBL" id="JRKL02006039">
    <property type="protein sequence ID" value="KAF3949509.1"/>
    <property type="molecule type" value="Genomic_DNA"/>
</dbReference>
<dbReference type="InterPro" id="IPR015914">
    <property type="entry name" value="PAPs_N"/>
</dbReference>
<evidence type="ECO:0000313" key="5">
    <source>
        <dbReference type="EMBL" id="KAF3949509.1"/>
    </source>
</evidence>
<keyword evidence="3" id="KW-0472">Membrane</keyword>
<dbReference type="AlphaFoldDB" id="A0A8J4QMD0"/>
<evidence type="ECO:0000313" key="6">
    <source>
        <dbReference type="Proteomes" id="UP000737018"/>
    </source>
</evidence>
<keyword evidence="2" id="KW-0964">Secreted</keyword>
<feature type="transmembrane region" description="Helical" evidence="3">
    <location>
        <begin position="98"/>
        <end position="115"/>
    </location>
</feature>
<dbReference type="SUPFAM" id="SSF49363">
    <property type="entry name" value="Purple acid phosphatase, N-terminal domain"/>
    <property type="match status" value="1"/>
</dbReference>
<evidence type="ECO:0000256" key="2">
    <source>
        <dbReference type="ARBA" id="ARBA00022525"/>
    </source>
</evidence>
<evidence type="ECO:0000256" key="3">
    <source>
        <dbReference type="SAM" id="Phobius"/>
    </source>
</evidence>
<evidence type="ECO:0000256" key="1">
    <source>
        <dbReference type="ARBA" id="ARBA00004613"/>
    </source>
</evidence>
<feature type="domain" description="Purple acid phosphatase N-terminal" evidence="4">
    <location>
        <begin position="2"/>
        <end position="71"/>
    </location>
</feature>
<reference evidence="5" key="1">
    <citation type="submission" date="2020-03" db="EMBL/GenBank/DDBJ databases">
        <title>Castanea mollissima Vanexum genome sequencing.</title>
        <authorList>
            <person name="Staton M."/>
        </authorList>
    </citation>
    <scope>NUCLEOTIDE SEQUENCE</scope>
    <source>
        <tissue evidence="5">Leaf</tissue>
    </source>
</reference>
<dbReference type="GO" id="GO:0003993">
    <property type="term" value="F:acid phosphatase activity"/>
    <property type="evidence" value="ECO:0007669"/>
    <property type="project" value="InterPro"/>
</dbReference>
<name>A0A8J4QMD0_9ROSI</name>
<dbReference type="InterPro" id="IPR008963">
    <property type="entry name" value="Purple_acid_Pase-like_N"/>
</dbReference>
<sequence>MFVTKDREERQVRYGEREDMLDDMVVTHVERYERENMCEAPANMSVGWRDPGWIHDGIMKNLKKGARYYYQQPLFPSKVCAVVVLGVFFLYYKPPIEEARIAPIILLAIQFTMIGKKIIGRHFKKNNWILGARRMMFIE</sequence>
<accession>A0A8J4QMD0</accession>
<keyword evidence="6" id="KW-1185">Reference proteome</keyword>
<dbReference type="PANTHER" id="PTHR45778:SF7">
    <property type="entry name" value="PURPLE ACID PHOSPHATASE"/>
    <property type="match status" value="1"/>
</dbReference>
<dbReference type="GO" id="GO:0046872">
    <property type="term" value="F:metal ion binding"/>
    <property type="evidence" value="ECO:0007669"/>
    <property type="project" value="InterPro"/>
</dbReference>
<dbReference type="Gene3D" id="2.60.40.380">
    <property type="entry name" value="Purple acid phosphatase-like, N-terminal"/>
    <property type="match status" value="1"/>
</dbReference>
<dbReference type="Proteomes" id="UP000737018">
    <property type="component" value="Unassembled WGS sequence"/>
</dbReference>
<evidence type="ECO:0000259" key="4">
    <source>
        <dbReference type="Pfam" id="PF16656"/>
    </source>
</evidence>
<organism evidence="5 6">
    <name type="scientific">Castanea mollissima</name>
    <name type="common">Chinese chestnut</name>
    <dbReference type="NCBI Taxonomy" id="60419"/>
    <lineage>
        <taxon>Eukaryota</taxon>
        <taxon>Viridiplantae</taxon>
        <taxon>Streptophyta</taxon>
        <taxon>Embryophyta</taxon>
        <taxon>Tracheophyta</taxon>
        <taxon>Spermatophyta</taxon>
        <taxon>Magnoliopsida</taxon>
        <taxon>eudicotyledons</taxon>
        <taxon>Gunneridae</taxon>
        <taxon>Pentapetalae</taxon>
        <taxon>rosids</taxon>
        <taxon>fabids</taxon>
        <taxon>Fagales</taxon>
        <taxon>Fagaceae</taxon>
        <taxon>Castanea</taxon>
    </lineage>
</organism>
<dbReference type="OrthoDB" id="1748997at2759"/>
<comment type="caution">
    <text evidence="5">The sequence shown here is derived from an EMBL/GenBank/DDBJ whole genome shotgun (WGS) entry which is preliminary data.</text>
</comment>
<dbReference type="Pfam" id="PF16656">
    <property type="entry name" value="Pur_ac_phosph_N"/>
    <property type="match status" value="1"/>
</dbReference>
<gene>
    <name evidence="5" type="ORF">CMV_024628</name>
</gene>
<feature type="transmembrane region" description="Helical" evidence="3">
    <location>
        <begin position="73"/>
        <end position="92"/>
    </location>
</feature>
<keyword evidence="3" id="KW-0812">Transmembrane</keyword>
<comment type="subcellular location">
    <subcellularLocation>
        <location evidence="1">Secreted</location>
    </subcellularLocation>
</comment>